<keyword evidence="3" id="KW-1185">Reference proteome</keyword>
<proteinExistence type="predicted"/>
<keyword evidence="1" id="KW-0812">Transmembrane</keyword>
<evidence type="ECO:0000313" key="2">
    <source>
        <dbReference type="EMBL" id="KAJ1358659.1"/>
    </source>
</evidence>
<organism evidence="2 3">
    <name type="scientific">Parelaphostrongylus tenuis</name>
    <name type="common">Meningeal worm</name>
    <dbReference type="NCBI Taxonomy" id="148309"/>
    <lineage>
        <taxon>Eukaryota</taxon>
        <taxon>Metazoa</taxon>
        <taxon>Ecdysozoa</taxon>
        <taxon>Nematoda</taxon>
        <taxon>Chromadorea</taxon>
        <taxon>Rhabditida</taxon>
        <taxon>Rhabditina</taxon>
        <taxon>Rhabditomorpha</taxon>
        <taxon>Strongyloidea</taxon>
        <taxon>Metastrongylidae</taxon>
        <taxon>Parelaphostrongylus</taxon>
    </lineage>
</organism>
<keyword evidence="1" id="KW-1133">Transmembrane helix</keyword>
<feature type="transmembrane region" description="Helical" evidence="1">
    <location>
        <begin position="43"/>
        <end position="63"/>
    </location>
</feature>
<dbReference type="EMBL" id="JAHQIW010003420">
    <property type="protein sequence ID" value="KAJ1358659.1"/>
    <property type="molecule type" value="Genomic_DNA"/>
</dbReference>
<comment type="caution">
    <text evidence="2">The sequence shown here is derived from an EMBL/GenBank/DDBJ whole genome shotgun (WGS) entry which is preliminary data.</text>
</comment>
<evidence type="ECO:0000313" key="3">
    <source>
        <dbReference type="Proteomes" id="UP001196413"/>
    </source>
</evidence>
<reference evidence="2" key="1">
    <citation type="submission" date="2021-06" db="EMBL/GenBank/DDBJ databases">
        <title>Parelaphostrongylus tenuis whole genome reference sequence.</title>
        <authorList>
            <person name="Garwood T.J."/>
            <person name="Larsen P.A."/>
            <person name="Fountain-Jones N.M."/>
            <person name="Garbe J.R."/>
            <person name="Macchietto M.G."/>
            <person name="Kania S.A."/>
            <person name="Gerhold R.W."/>
            <person name="Richards J.E."/>
            <person name="Wolf T.M."/>
        </authorList>
    </citation>
    <scope>NUCLEOTIDE SEQUENCE</scope>
    <source>
        <strain evidence="2">MNPRO001-30</strain>
        <tissue evidence="2">Meninges</tissue>
    </source>
</reference>
<dbReference type="Proteomes" id="UP001196413">
    <property type="component" value="Unassembled WGS sequence"/>
</dbReference>
<gene>
    <name evidence="2" type="ORF">KIN20_017140</name>
</gene>
<sequence>MDAYEVVKDRYCYGLYMERAICPTGPLESRSGLAATRIARERFILSIAYVIGSLICTTVPGLIRSQTHSTTM</sequence>
<evidence type="ECO:0000256" key="1">
    <source>
        <dbReference type="SAM" id="Phobius"/>
    </source>
</evidence>
<accession>A0AAD5QRA1</accession>
<keyword evidence="1" id="KW-0472">Membrane</keyword>
<dbReference type="AlphaFoldDB" id="A0AAD5QRA1"/>
<name>A0AAD5QRA1_PARTN</name>
<protein>
    <submittedName>
        <fullName evidence="2">Uncharacterized protein</fullName>
    </submittedName>
</protein>